<keyword evidence="3 4" id="KW-0949">S-adenosyl-L-methionine</keyword>
<dbReference type="EC" id="2.1.1.163" evidence="4"/>
<gene>
    <name evidence="4" type="primary">menG</name>
    <name evidence="5" type="ORF">Q5716_01415</name>
</gene>
<name>A0ABT9BIM8_9MICO</name>
<dbReference type="Proteomes" id="UP001241072">
    <property type="component" value="Unassembled WGS sequence"/>
</dbReference>
<dbReference type="HAMAP" id="MF_01813">
    <property type="entry name" value="MenG_UbiE_methyltr"/>
    <property type="match status" value="1"/>
</dbReference>
<dbReference type="PROSITE" id="PS51608">
    <property type="entry name" value="SAM_MT_UBIE"/>
    <property type="match status" value="1"/>
</dbReference>
<comment type="pathway">
    <text evidence="4">Quinol/quinone metabolism; menaquinone biosynthesis; menaquinol from 1,4-dihydroxy-2-naphthoate: step 2/2.</text>
</comment>
<comment type="function">
    <text evidence="4">Methyltransferase required for the conversion of demethylmenaquinol (DMKH2) to menaquinol (MKH2).</text>
</comment>
<sequence>MARADMNKQASDVSGMFDGVARRYDRTNTVLSGGNDILWRAATVRAVAPVAGERILDVAAGTGTSSAALARTGARVVAVDFSPGMIAEGRRRHKKIEFIEADAEKLPFGDDEFDAVTISFGLRNVNDPKRALSEMYRVLKPGGRLVVCEFSKPPVAILRAGYHAYLKYVLPIVADRASSNPEAYTYLAESIREWPDQGELSQWIRGAGFIRVAYRNLTGGVVALHRGRKPVDATVLASVAKRKGAATRTKTTSTPAAAPTVE</sequence>
<comment type="caution">
    <text evidence="5">The sequence shown here is derived from an EMBL/GenBank/DDBJ whole genome shotgun (WGS) entry which is preliminary data.</text>
</comment>
<evidence type="ECO:0000256" key="3">
    <source>
        <dbReference type="ARBA" id="ARBA00022691"/>
    </source>
</evidence>
<dbReference type="GO" id="GO:0043770">
    <property type="term" value="F:demethylmenaquinone methyltransferase activity"/>
    <property type="evidence" value="ECO:0007669"/>
    <property type="project" value="UniProtKB-EC"/>
</dbReference>
<protein>
    <recommendedName>
        <fullName evidence="4">Demethylmenaquinone methyltransferase</fullName>
        <ecNumber evidence="4">2.1.1.163</ecNumber>
    </recommendedName>
</protein>
<dbReference type="PANTHER" id="PTHR43591">
    <property type="entry name" value="METHYLTRANSFERASE"/>
    <property type="match status" value="1"/>
</dbReference>
<dbReference type="InterPro" id="IPR004033">
    <property type="entry name" value="UbiE/COQ5_MeTrFase"/>
</dbReference>
<keyword evidence="6" id="KW-1185">Reference proteome</keyword>
<dbReference type="NCBIfam" id="NF001241">
    <property type="entry name" value="PRK00216.1-2"/>
    <property type="match status" value="1"/>
</dbReference>
<keyword evidence="2 4" id="KW-0808">Transferase</keyword>
<dbReference type="SUPFAM" id="SSF53335">
    <property type="entry name" value="S-adenosyl-L-methionine-dependent methyltransferases"/>
    <property type="match status" value="1"/>
</dbReference>
<dbReference type="GO" id="GO:0032259">
    <property type="term" value="P:methylation"/>
    <property type="evidence" value="ECO:0007669"/>
    <property type="project" value="UniProtKB-KW"/>
</dbReference>
<feature type="binding site" evidence="4">
    <location>
        <position position="80"/>
    </location>
    <ligand>
        <name>S-adenosyl-L-methionine</name>
        <dbReference type="ChEBI" id="CHEBI:59789"/>
    </ligand>
</feature>
<dbReference type="EMBL" id="JAUQUB010000001">
    <property type="protein sequence ID" value="MDO7880880.1"/>
    <property type="molecule type" value="Genomic_DNA"/>
</dbReference>
<reference evidence="5 6" key="1">
    <citation type="submission" date="2023-07" db="EMBL/GenBank/DDBJ databases">
        <title>Protaetiibacter sp. nov WY-16 isolated from soil.</title>
        <authorList>
            <person name="Liu B."/>
            <person name="Wan Y."/>
        </authorList>
    </citation>
    <scope>NUCLEOTIDE SEQUENCE [LARGE SCALE GENOMIC DNA]</scope>
    <source>
        <strain evidence="5 6">WY-16</strain>
    </source>
</reference>
<comment type="catalytic activity">
    <reaction evidence="4">
        <text>a 2-demethylmenaquinol + S-adenosyl-L-methionine = a menaquinol + S-adenosyl-L-homocysteine + H(+)</text>
        <dbReference type="Rhea" id="RHEA:42640"/>
        <dbReference type="Rhea" id="RHEA-COMP:9539"/>
        <dbReference type="Rhea" id="RHEA-COMP:9563"/>
        <dbReference type="ChEBI" id="CHEBI:15378"/>
        <dbReference type="ChEBI" id="CHEBI:18151"/>
        <dbReference type="ChEBI" id="CHEBI:55437"/>
        <dbReference type="ChEBI" id="CHEBI:57856"/>
        <dbReference type="ChEBI" id="CHEBI:59789"/>
        <dbReference type="EC" id="2.1.1.163"/>
    </reaction>
</comment>
<dbReference type="NCBIfam" id="TIGR01934">
    <property type="entry name" value="MenG_MenH_UbiE"/>
    <property type="match status" value="1"/>
</dbReference>
<dbReference type="NCBIfam" id="NF001244">
    <property type="entry name" value="PRK00216.1-5"/>
    <property type="match status" value="1"/>
</dbReference>
<dbReference type="CDD" id="cd02440">
    <property type="entry name" value="AdoMet_MTases"/>
    <property type="match status" value="1"/>
</dbReference>
<dbReference type="Pfam" id="PF01209">
    <property type="entry name" value="Ubie_methyltran"/>
    <property type="match status" value="1"/>
</dbReference>
<dbReference type="Gene3D" id="3.40.50.150">
    <property type="entry name" value="Vaccinia Virus protein VP39"/>
    <property type="match status" value="1"/>
</dbReference>
<dbReference type="PROSITE" id="PS01184">
    <property type="entry name" value="UBIE_2"/>
    <property type="match status" value="1"/>
</dbReference>
<organism evidence="5 6">
    <name type="scientific">Antiquaquibacter soli</name>
    <dbReference type="NCBI Taxonomy" id="3064523"/>
    <lineage>
        <taxon>Bacteria</taxon>
        <taxon>Bacillati</taxon>
        <taxon>Actinomycetota</taxon>
        <taxon>Actinomycetes</taxon>
        <taxon>Micrococcales</taxon>
        <taxon>Microbacteriaceae</taxon>
        <taxon>Antiquaquibacter</taxon>
    </lineage>
</organism>
<evidence type="ECO:0000256" key="2">
    <source>
        <dbReference type="ARBA" id="ARBA00022679"/>
    </source>
</evidence>
<evidence type="ECO:0000256" key="4">
    <source>
        <dbReference type="HAMAP-Rule" id="MF_01813"/>
    </source>
</evidence>
<dbReference type="InterPro" id="IPR023576">
    <property type="entry name" value="UbiE/COQ5_MeTrFase_CS"/>
</dbReference>
<evidence type="ECO:0000256" key="1">
    <source>
        <dbReference type="ARBA" id="ARBA00022603"/>
    </source>
</evidence>
<feature type="binding site" evidence="4">
    <location>
        <begin position="102"/>
        <end position="103"/>
    </location>
    <ligand>
        <name>S-adenosyl-L-methionine</name>
        <dbReference type="ChEBI" id="CHEBI:59789"/>
    </ligand>
</feature>
<feature type="binding site" evidence="4">
    <location>
        <position position="119"/>
    </location>
    <ligand>
        <name>S-adenosyl-L-methionine</name>
        <dbReference type="ChEBI" id="CHEBI:59789"/>
    </ligand>
</feature>
<accession>A0ABT9BIM8</accession>
<comment type="similarity">
    <text evidence="4">Belongs to the class I-like SAM-binding methyltransferase superfamily. MenG/UbiE family.</text>
</comment>
<keyword evidence="4" id="KW-0474">Menaquinone biosynthesis</keyword>
<proteinExistence type="inferred from homology"/>
<dbReference type="InterPro" id="IPR029063">
    <property type="entry name" value="SAM-dependent_MTases_sf"/>
</dbReference>
<dbReference type="PROSITE" id="PS01183">
    <property type="entry name" value="UBIE_1"/>
    <property type="match status" value="1"/>
</dbReference>
<evidence type="ECO:0000313" key="5">
    <source>
        <dbReference type="EMBL" id="MDO7880880.1"/>
    </source>
</evidence>
<evidence type="ECO:0000313" key="6">
    <source>
        <dbReference type="Proteomes" id="UP001241072"/>
    </source>
</evidence>
<dbReference type="PANTHER" id="PTHR43591:SF24">
    <property type="entry name" value="2-METHOXY-6-POLYPRENYL-1,4-BENZOQUINOL METHYLASE, MITOCHONDRIAL"/>
    <property type="match status" value="1"/>
</dbReference>
<keyword evidence="1 4" id="KW-0489">Methyltransferase</keyword>
<feature type="binding site" evidence="4">
    <location>
        <position position="62"/>
    </location>
    <ligand>
        <name>S-adenosyl-L-methionine</name>
        <dbReference type="ChEBI" id="CHEBI:59789"/>
    </ligand>
</feature>